<keyword evidence="3" id="KW-1185">Reference proteome</keyword>
<evidence type="ECO:0000313" key="3">
    <source>
        <dbReference type="Proteomes" id="UP000011087"/>
    </source>
</evidence>
<proteinExistence type="predicted"/>
<reference evidence="1 3" key="1">
    <citation type="journal article" date="2012" name="Nature">
        <title>Algal genomes reveal evolutionary mosaicism and the fate of nucleomorphs.</title>
        <authorList>
            <consortium name="DOE Joint Genome Institute"/>
            <person name="Curtis B.A."/>
            <person name="Tanifuji G."/>
            <person name="Burki F."/>
            <person name="Gruber A."/>
            <person name="Irimia M."/>
            <person name="Maruyama S."/>
            <person name="Arias M.C."/>
            <person name="Ball S.G."/>
            <person name="Gile G.H."/>
            <person name="Hirakawa Y."/>
            <person name="Hopkins J.F."/>
            <person name="Kuo A."/>
            <person name="Rensing S.A."/>
            <person name="Schmutz J."/>
            <person name="Symeonidi A."/>
            <person name="Elias M."/>
            <person name="Eveleigh R.J."/>
            <person name="Herman E.K."/>
            <person name="Klute M.J."/>
            <person name="Nakayama T."/>
            <person name="Obornik M."/>
            <person name="Reyes-Prieto A."/>
            <person name="Armbrust E.V."/>
            <person name="Aves S.J."/>
            <person name="Beiko R.G."/>
            <person name="Coutinho P."/>
            <person name="Dacks J.B."/>
            <person name="Durnford D.G."/>
            <person name="Fast N.M."/>
            <person name="Green B.R."/>
            <person name="Grisdale C.J."/>
            <person name="Hempel F."/>
            <person name="Henrissat B."/>
            <person name="Hoppner M.P."/>
            <person name="Ishida K."/>
            <person name="Kim E."/>
            <person name="Koreny L."/>
            <person name="Kroth P.G."/>
            <person name="Liu Y."/>
            <person name="Malik S.B."/>
            <person name="Maier U.G."/>
            <person name="McRose D."/>
            <person name="Mock T."/>
            <person name="Neilson J.A."/>
            <person name="Onodera N.T."/>
            <person name="Poole A.M."/>
            <person name="Pritham E.J."/>
            <person name="Richards T.A."/>
            <person name="Rocap G."/>
            <person name="Roy S.W."/>
            <person name="Sarai C."/>
            <person name="Schaack S."/>
            <person name="Shirato S."/>
            <person name="Slamovits C.H."/>
            <person name="Spencer D.F."/>
            <person name="Suzuki S."/>
            <person name="Worden A.Z."/>
            <person name="Zauner S."/>
            <person name="Barry K."/>
            <person name="Bell C."/>
            <person name="Bharti A.K."/>
            <person name="Crow J.A."/>
            <person name="Grimwood J."/>
            <person name="Kramer R."/>
            <person name="Lindquist E."/>
            <person name="Lucas S."/>
            <person name="Salamov A."/>
            <person name="McFadden G.I."/>
            <person name="Lane C.E."/>
            <person name="Keeling P.J."/>
            <person name="Gray M.W."/>
            <person name="Grigoriev I.V."/>
            <person name="Archibald J.M."/>
        </authorList>
    </citation>
    <scope>NUCLEOTIDE SEQUENCE</scope>
    <source>
        <strain evidence="1 3">CCMP2712</strain>
    </source>
</reference>
<name>L1K2W5_GUITC</name>
<gene>
    <name evidence="1" type="ORF">GUITHDRAFT_131754</name>
</gene>
<sequence length="125" mass="14161">MAYDYLVVVDFQVSQTKQIADANEQEGRQVVDGVQLFVRPTMCEDAALEYIASSRGDDAARVVRESKGLQHAVQEFNDYLYRSFMATNKDFCLTSFGQAPIKRWLWGKQELEACHRDGGGSGWGW</sequence>
<organism evidence="1">
    <name type="scientific">Guillardia theta (strain CCMP2712)</name>
    <name type="common">Cryptophyte</name>
    <dbReference type="NCBI Taxonomy" id="905079"/>
    <lineage>
        <taxon>Eukaryota</taxon>
        <taxon>Cryptophyceae</taxon>
        <taxon>Pyrenomonadales</taxon>
        <taxon>Geminigeraceae</taxon>
        <taxon>Guillardia</taxon>
    </lineage>
</organism>
<accession>L1K2W5</accession>
<dbReference type="HOGENOM" id="CLU_1996940_0_0_1"/>
<dbReference type="KEGG" id="gtt:GUITHDRAFT_131754"/>
<evidence type="ECO:0000313" key="1">
    <source>
        <dbReference type="EMBL" id="EKX54713.1"/>
    </source>
</evidence>
<dbReference type="AlphaFoldDB" id="L1K2W5"/>
<dbReference type="EMBL" id="JH992966">
    <property type="protein sequence ID" value="EKX54713.1"/>
    <property type="molecule type" value="Genomic_DNA"/>
</dbReference>
<dbReference type="EnsemblProtists" id="EKX54713">
    <property type="protein sequence ID" value="EKX54713"/>
    <property type="gene ID" value="GUITHDRAFT_131754"/>
</dbReference>
<reference evidence="3" key="2">
    <citation type="submission" date="2012-11" db="EMBL/GenBank/DDBJ databases">
        <authorList>
            <person name="Kuo A."/>
            <person name="Curtis B.A."/>
            <person name="Tanifuji G."/>
            <person name="Burki F."/>
            <person name="Gruber A."/>
            <person name="Irimia M."/>
            <person name="Maruyama S."/>
            <person name="Arias M.C."/>
            <person name="Ball S.G."/>
            <person name="Gile G.H."/>
            <person name="Hirakawa Y."/>
            <person name="Hopkins J.F."/>
            <person name="Rensing S.A."/>
            <person name="Schmutz J."/>
            <person name="Symeonidi A."/>
            <person name="Elias M."/>
            <person name="Eveleigh R.J."/>
            <person name="Herman E.K."/>
            <person name="Klute M.J."/>
            <person name="Nakayama T."/>
            <person name="Obornik M."/>
            <person name="Reyes-Prieto A."/>
            <person name="Armbrust E.V."/>
            <person name="Aves S.J."/>
            <person name="Beiko R.G."/>
            <person name="Coutinho P."/>
            <person name="Dacks J.B."/>
            <person name="Durnford D.G."/>
            <person name="Fast N.M."/>
            <person name="Green B.R."/>
            <person name="Grisdale C."/>
            <person name="Hempe F."/>
            <person name="Henrissat B."/>
            <person name="Hoppner M.P."/>
            <person name="Ishida K.-I."/>
            <person name="Kim E."/>
            <person name="Koreny L."/>
            <person name="Kroth P.G."/>
            <person name="Liu Y."/>
            <person name="Malik S.-B."/>
            <person name="Maier U.G."/>
            <person name="McRose D."/>
            <person name="Mock T."/>
            <person name="Neilson J.A."/>
            <person name="Onodera N.T."/>
            <person name="Poole A.M."/>
            <person name="Pritham E.J."/>
            <person name="Richards T.A."/>
            <person name="Rocap G."/>
            <person name="Roy S.W."/>
            <person name="Sarai C."/>
            <person name="Schaack S."/>
            <person name="Shirato S."/>
            <person name="Slamovits C.H."/>
            <person name="Spencer D.F."/>
            <person name="Suzuki S."/>
            <person name="Worden A.Z."/>
            <person name="Zauner S."/>
            <person name="Barry K."/>
            <person name="Bell C."/>
            <person name="Bharti A.K."/>
            <person name="Crow J.A."/>
            <person name="Grimwood J."/>
            <person name="Kramer R."/>
            <person name="Lindquist E."/>
            <person name="Lucas S."/>
            <person name="Salamov A."/>
            <person name="McFadden G.I."/>
            <person name="Lane C.E."/>
            <person name="Keeling P.J."/>
            <person name="Gray M.W."/>
            <person name="Grigoriev I.V."/>
            <person name="Archibald J.M."/>
        </authorList>
    </citation>
    <scope>NUCLEOTIDE SEQUENCE</scope>
    <source>
        <strain evidence="3">CCMP2712</strain>
    </source>
</reference>
<protein>
    <submittedName>
        <fullName evidence="1 2">Uncharacterized protein</fullName>
    </submittedName>
</protein>
<reference evidence="2" key="3">
    <citation type="submission" date="2015-06" db="UniProtKB">
        <authorList>
            <consortium name="EnsemblProtists"/>
        </authorList>
    </citation>
    <scope>IDENTIFICATION</scope>
</reference>
<dbReference type="GeneID" id="17311617"/>
<dbReference type="RefSeq" id="XP_005841693.1">
    <property type="nucleotide sequence ID" value="XM_005841636.1"/>
</dbReference>
<dbReference type="PaxDb" id="55529-EKX54713"/>
<evidence type="ECO:0000313" key="2">
    <source>
        <dbReference type="EnsemblProtists" id="EKX54713"/>
    </source>
</evidence>
<dbReference type="Proteomes" id="UP000011087">
    <property type="component" value="Unassembled WGS sequence"/>
</dbReference>